<dbReference type="Proteomes" id="UP001623349">
    <property type="component" value="Unassembled WGS sequence"/>
</dbReference>
<keyword evidence="1" id="KW-0677">Repeat</keyword>
<sequence>METGNSAATHKLLCRCFSRPIFIQEPQDVIFPLDLSRSEIILTCTANGYPAPHYRWKQNGTDIDFSMTYHYRLDGGSLAISSPRTDQDIGIYQCLATNPVGTILSRKAKLQFACDIEDFEIKTRSTVSVREGQGVVLLCGPPPHFGELSYAWTFNDNPLYVQEDKRRFVSQNTGNLYIAKVEPSDVGNYTCFVTNKEAHRSVQGPPTPLVQRTDGGSAQVESSFLEVLLEAAEGKSISKGWRRLDGSPMPGKVKYSKSQAILEIPKFQQEDEGGYECIAGNLRGRNLAKGQLIFYAPPEWEQKIQNTYLSIYDSLFWECKARGNPNPSYTWLKNGERLHTEERTQIENGTLFITMLNVSDSGIYQCAAENKYQTIYANAELRVLASAPDFSKNPIKKISVVQVGGDISIECKPNAFPKASISWKRGTENLKQNKRVLFLEDGSLKICNVTRSDAGSYTCVATNQFGNGKSSGSLIVKALSKERTVITVPPSKMDVTVGESIVLPCQVSHDPTMEVLFVWYFNGDIIDLKKGVAHFERIGGESVGDLMIRNIQLGHSGKYLCTVQTTLERLSAVADIIVRGPPGPPEDVKVKHISSTTSQLSWRPGPDNNSPIQIFTIQTRTPFSVGWQGVATVPEILNGQTYNATVIGLSPWVEYEFRVVAGNSIGIGEPSKPSELLRTKASVPSVAPVNINGGGGSRSELVITWESIPEELQNGEGFGYIIMFRPVGSTTWMKERVALVESSKYIYRNESIMPLSPFEVKVGVYNNEGEGSLSTVSIVYSGEDEPQLAPRGTSVQSFSASEMEVSWNAIAWNRNTGRVLGYEFVKMTYFLSYNASMICFTPLYLNSCQNQFKKKNMEYGKMNLCSLLASTCEGVLYWTDNSKESMIGKIRVSGNVTTKNITGLRANTIYFASVRAYNTAGTGPSSPPVNVTTKKSPPSQPPANIAWKLSNSKLCLNWEHVKTMENESEVLGYKILYRQNRQSKTHVLETNNTSAELLVPFEEDYLIEIRTVSDGGDGSSSEEIRIPKMSRFEFHGSSDLEAQDPVPVNDRGFLLFCYSPTFTMNESMDLWEFSEQIIL</sequence>
<dbReference type="InterPro" id="IPR036179">
    <property type="entry name" value="Ig-like_dom_sf"/>
</dbReference>
<feature type="domain" description="Ig-like" evidence="5">
    <location>
        <begin position="26"/>
        <end position="98"/>
    </location>
</feature>
<dbReference type="PROSITE" id="PS50835">
    <property type="entry name" value="IG_LIKE"/>
    <property type="match status" value="5"/>
</dbReference>
<keyword evidence="3" id="KW-0393">Immunoglobulin domain</keyword>
<feature type="domain" description="Fibronectin type-III" evidence="6">
    <location>
        <begin position="687"/>
        <end position="784"/>
    </location>
</feature>
<dbReference type="SUPFAM" id="SSF48726">
    <property type="entry name" value="Immunoglobulin"/>
    <property type="match status" value="6"/>
</dbReference>
<feature type="domain" description="Fibronectin type-III" evidence="6">
    <location>
        <begin position="841"/>
        <end position="936"/>
    </location>
</feature>
<dbReference type="InterPro" id="IPR003961">
    <property type="entry name" value="FN3_dom"/>
</dbReference>
<feature type="domain" description="Ig-like" evidence="5">
    <location>
        <begin position="298"/>
        <end position="382"/>
    </location>
</feature>
<evidence type="ECO:0000256" key="3">
    <source>
        <dbReference type="ARBA" id="ARBA00023319"/>
    </source>
</evidence>
<accession>A0ABQ0EVX0</accession>
<protein>
    <submittedName>
        <fullName evidence="7">Contactin-6</fullName>
    </submittedName>
</protein>
<evidence type="ECO:0000256" key="2">
    <source>
        <dbReference type="ARBA" id="ARBA00023157"/>
    </source>
</evidence>
<feature type="domain" description="Fibronectin type-III" evidence="6">
    <location>
        <begin position="584"/>
        <end position="682"/>
    </location>
</feature>
<dbReference type="Pfam" id="PF00041">
    <property type="entry name" value="fn3"/>
    <property type="match status" value="2"/>
</dbReference>
<dbReference type="InterPro" id="IPR013098">
    <property type="entry name" value="Ig_I-set"/>
</dbReference>
<feature type="domain" description="Ig-like" evidence="5">
    <location>
        <begin position="388"/>
        <end position="480"/>
    </location>
</feature>
<dbReference type="Gene3D" id="2.60.40.10">
    <property type="entry name" value="Immunoglobulins"/>
    <property type="match status" value="10"/>
</dbReference>
<dbReference type="SUPFAM" id="SSF49265">
    <property type="entry name" value="Fibronectin type III"/>
    <property type="match status" value="2"/>
</dbReference>
<evidence type="ECO:0000313" key="8">
    <source>
        <dbReference type="Proteomes" id="UP001623349"/>
    </source>
</evidence>
<dbReference type="SMART" id="SM00408">
    <property type="entry name" value="IGc2"/>
    <property type="match status" value="6"/>
</dbReference>
<organism evidence="7 8">
    <name type="scientific">Apodemus speciosus</name>
    <name type="common">Large Japanese field mouse</name>
    <dbReference type="NCBI Taxonomy" id="105296"/>
    <lineage>
        <taxon>Eukaryota</taxon>
        <taxon>Metazoa</taxon>
        <taxon>Chordata</taxon>
        <taxon>Craniata</taxon>
        <taxon>Vertebrata</taxon>
        <taxon>Euteleostomi</taxon>
        <taxon>Mammalia</taxon>
        <taxon>Eutheria</taxon>
        <taxon>Euarchontoglires</taxon>
        <taxon>Glires</taxon>
        <taxon>Rodentia</taxon>
        <taxon>Myomorpha</taxon>
        <taxon>Muroidea</taxon>
        <taxon>Muridae</taxon>
        <taxon>Murinae</taxon>
        <taxon>Apodemus</taxon>
    </lineage>
</organism>
<gene>
    <name evidence="7" type="ORF">APTSU1_000635000</name>
</gene>
<feature type="region of interest" description="Disordered" evidence="4">
    <location>
        <begin position="922"/>
        <end position="943"/>
    </location>
</feature>
<proteinExistence type="predicted"/>
<dbReference type="InterPro" id="IPR003599">
    <property type="entry name" value="Ig_sub"/>
</dbReference>
<feature type="domain" description="Ig-like" evidence="5">
    <location>
        <begin position="483"/>
        <end position="571"/>
    </location>
</feature>
<evidence type="ECO:0000259" key="6">
    <source>
        <dbReference type="PROSITE" id="PS50853"/>
    </source>
</evidence>
<evidence type="ECO:0000256" key="4">
    <source>
        <dbReference type="SAM" id="MobiDB-lite"/>
    </source>
</evidence>
<dbReference type="CDD" id="cd04969">
    <property type="entry name" value="Ig5_Contactin"/>
    <property type="match status" value="1"/>
</dbReference>
<dbReference type="InterPro" id="IPR003598">
    <property type="entry name" value="Ig_sub2"/>
</dbReference>
<dbReference type="SMART" id="SM00060">
    <property type="entry name" value="FN3"/>
    <property type="match status" value="4"/>
</dbReference>
<dbReference type="CDD" id="cd00063">
    <property type="entry name" value="FN3"/>
    <property type="match status" value="4"/>
</dbReference>
<comment type="caution">
    <text evidence="7">The sequence shown here is derived from an EMBL/GenBank/DDBJ whole genome shotgun (WGS) entry which is preliminary data.</text>
</comment>
<name>A0ABQ0EVX0_APOSI</name>
<dbReference type="PANTHER" id="PTHR44170">
    <property type="entry name" value="PROTEIN SIDEKICK"/>
    <property type="match status" value="1"/>
</dbReference>
<dbReference type="InterPro" id="IPR013783">
    <property type="entry name" value="Ig-like_fold"/>
</dbReference>
<dbReference type="Pfam" id="PF13927">
    <property type="entry name" value="Ig_3"/>
    <property type="match status" value="3"/>
</dbReference>
<reference evidence="7 8" key="1">
    <citation type="submission" date="2024-08" db="EMBL/GenBank/DDBJ databases">
        <title>The draft genome of Apodemus speciosus.</title>
        <authorList>
            <person name="Nabeshima K."/>
            <person name="Suzuki S."/>
            <person name="Onuma M."/>
        </authorList>
    </citation>
    <scope>NUCLEOTIDE SEQUENCE [LARGE SCALE GENOMIC DNA]</scope>
    <source>
        <strain evidence="7">IB14-021</strain>
    </source>
</reference>
<keyword evidence="2" id="KW-1015">Disulfide bond</keyword>
<dbReference type="SMART" id="SM00409">
    <property type="entry name" value="IG"/>
    <property type="match status" value="6"/>
</dbReference>
<dbReference type="PANTHER" id="PTHR44170:SF38">
    <property type="entry name" value="CONTACTIN 6"/>
    <property type="match status" value="1"/>
</dbReference>
<evidence type="ECO:0000256" key="1">
    <source>
        <dbReference type="ARBA" id="ARBA00022737"/>
    </source>
</evidence>
<feature type="domain" description="Fibronectin type-III" evidence="6">
    <location>
        <begin position="937"/>
        <end position="1032"/>
    </location>
</feature>
<dbReference type="EMBL" id="BAAFST010000006">
    <property type="protein sequence ID" value="GAB1291120.1"/>
    <property type="molecule type" value="Genomic_DNA"/>
</dbReference>
<keyword evidence="8" id="KW-1185">Reference proteome</keyword>
<dbReference type="Pfam" id="PF07679">
    <property type="entry name" value="I-set"/>
    <property type="match status" value="2"/>
</dbReference>
<dbReference type="InterPro" id="IPR007110">
    <property type="entry name" value="Ig-like_dom"/>
</dbReference>
<feature type="compositionally biased region" description="Polar residues" evidence="4">
    <location>
        <begin position="922"/>
        <end position="937"/>
    </location>
</feature>
<evidence type="ECO:0000259" key="5">
    <source>
        <dbReference type="PROSITE" id="PS50835"/>
    </source>
</evidence>
<evidence type="ECO:0000313" key="7">
    <source>
        <dbReference type="EMBL" id="GAB1291120.1"/>
    </source>
</evidence>
<dbReference type="PROSITE" id="PS50853">
    <property type="entry name" value="FN3"/>
    <property type="match status" value="4"/>
</dbReference>
<feature type="domain" description="Ig-like" evidence="5">
    <location>
        <begin position="99"/>
        <end position="203"/>
    </location>
</feature>
<dbReference type="InterPro" id="IPR036116">
    <property type="entry name" value="FN3_sf"/>
</dbReference>